<proteinExistence type="inferred from homology"/>
<keyword evidence="3" id="KW-1133">Transmembrane helix</keyword>
<gene>
    <name evidence="5" type="ORF">DES38_11725</name>
</gene>
<dbReference type="GO" id="GO:0016020">
    <property type="term" value="C:membrane"/>
    <property type="evidence" value="ECO:0007669"/>
    <property type="project" value="InterPro"/>
</dbReference>
<keyword evidence="3" id="KW-0472">Membrane</keyword>
<feature type="transmembrane region" description="Helical" evidence="3">
    <location>
        <begin position="144"/>
        <end position="165"/>
    </location>
</feature>
<feature type="transmembrane region" description="Helical" evidence="3">
    <location>
        <begin position="177"/>
        <end position="197"/>
    </location>
</feature>
<protein>
    <submittedName>
        <fullName evidence="5">Threonine/homoserine efflux transporter RhtA</fullName>
    </submittedName>
</protein>
<organism evidence="5 6">
    <name type="scientific">Streptohalobacillus salinus</name>
    <dbReference type="NCBI Taxonomy" id="621096"/>
    <lineage>
        <taxon>Bacteria</taxon>
        <taxon>Bacillati</taxon>
        <taxon>Bacillota</taxon>
        <taxon>Bacilli</taxon>
        <taxon>Bacillales</taxon>
        <taxon>Bacillaceae</taxon>
        <taxon>Streptohalobacillus</taxon>
    </lineage>
</organism>
<sequence length="285" mass="30978">MRIGGYGLVIVSTILWGIAGGLGGFLINKGWDPLVIAFYRGLVGLIFMVIWLIIRPARGNKKTIFWSILAGIGVTGNFAFYFFSMSESSIAVAATLMYTAPIFVFLLAFILGIERASLFKWLAIGFVMIGVVFLTEVYRVDAGVVTTVGLITGLSAGVSYALFIFSFKYATKYGQPPLILTLTFTTFIGLMMLVINQGEAIALIMSEDVLWVLLLGIIGAGLSFFLYVRGLRRTSPTVASVIAMVEPVTATLFGLFVMNEVLSWSQVVGMSLILVTVTVLSVKER</sequence>
<dbReference type="PANTHER" id="PTHR22911:SF79">
    <property type="entry name" value="MOBA-LIKE NTP TRANSFERASE DOMAIN-CONTAINING PROTEIN"/>
    <property type="match status" value="1"/>
</dbReference>
<dbReference type="Pfam" id="PF00892">
    <property type="entry name" value="EamA"/>
    <property type="match status" value="2"/>
</dbReference>
<dbReference type="Gene3D" id="1.10.3730.20">
    <property type="match status" value="2"/>
</dbReference>
<accession>A0A2V3VYU3</accession>
<feature type="domain" description="EamA" evidence="4">
    <location>
        <begin position="5"/>
        <end position="134"/>
    </location>
</feature>
<feature type="transmembrane region" description="Helical" evidence="3">
    <location>
        <begin position="264"/>
        <end position="282"/>
    </location>
</feature>
<keyword evidence="6" id="KW-1185">Reference proteome</keyword>
<evidence type="ECO:0000256" key="3">
    <source>
        <dbReference type="SAM" id="Phobius"/>
    </source>
</evidence>
<dbReference type="PANTHER" id="PTHR22911">
    <property type="entry name" value="ACYL-MALONYL CONDENSING ENZYME-RELATED"/>
    <property type="match status" value="1"/>
</dbReference>
<dbReference type="Proteomes" id="UP000247922">
    <property type="component" value="Unassembled WGS sequence"/>
</dbReference>
<reference evidence="5 6" key="1">
    <citation type="submission" date="2018-05" db="EMBL/GenBank/DDBJ databases">
        <title>Genomic Encyclopedia of Type Strains, Phase IV (KMG-IV): sequencing the most valuable type-strain genomes for metagenomic binning, comparative biology and taxonomic classification.</title>
        <authorList>
            <person name="Goeker M."/>
        </authorList>
    </citation>
    <scope>NUCLEOTIDE SEQUENCE [LARGE SCALE GENOMIC DNA]</scope>
    <source>
        <strain evidence="5 6">DSM 22440</strain>
    </source>
</reference>
<comment type="caution">
    <text evidence="5">The sequence shown here is derived from an EMBL/GenBank/DDBJ whole genome shotgun (WGS) entry which is preliminary data.</text>
</comment>
<dbReference type="RefSeq" id="WP_110252145.1">
    <property type="nucleotide sequence ID" value="NZ_QJJR01000017.1"/>
</dbReference>
<feature type="transmembrane region" description="Helical" evidence="3">
    <location>
        <begin position="63"/>
        <end position="83"/>
    </location>
</feature>
<dbReference type="OrthoDB" id="9814238at2"/>
<evidence type="ECO:0000256" key="1">
    <source>
        <dbReference type="ARBA" id="ARBA00004127"/>
    </source>
</evidence>
<feature type="transmembrane region" description="Helical" evidence="3">
    <location>
        <begin position="118"/>
        <end position="138"/>
    </location>
</feature>
<dbReference type="InterPro" id="IPR000620">
    <property type="entry name" value="EamA_dom"/>
</dbReference>
<feature type="domain" description="EamA" evidence="4">
    <location>
        <begin position="148"/>
        <end position="281"/>
    </location>
</feature>
<dbReference type="InterPro" id="IPR037185">
    <property type="entry name" value="EmrE-like"/>
</dbReference>
<dbReference type="SUPFAM" id="SSF103481">
    <property type="entry name" value="Multidrug resistance efflux transporter EmrE"/>
    <property type="match status" value="2"/>
</dbReference>
<feature type="transmembrane region" description="Helical" evidence="3">
    <location>
        <begin position="7"/>
        <end position="27"/>
    </location>
</feature>
<name>A0A2V3VYU3_9BACI</name>
<evidence type="ECO:0000256" key="2">
    <source>
        <dbReference type="ARBA" id="ARBA00007362"/>
    </source>
</evidence>
<evidence type="ECO:0000313" key="6">
    <source>
        <dbReference type="Proteomes" id="UP000247922"/>
    </source>
</evidence>
<dbReference type="AlphaFoldDB" id="A0A2V3VYU3"/>
<comment type="subcellular location">
    <subcellularLocation>
        <location evidence="1">Endomembrane system</location>
        <topology evidence="1">Multi-pass membrane protein</topology>
    </subcellularLocation>
</comment>
<evidence type="ECO:0000259" key="4">
    <source>
        <dbReference type="Pfam" id="PF00892"/>
    </source>
</evidence>
<dbReference type="EMBL" id="QJJR01000017">
    <property type="protein sequence ID" value="PXW87187.1"/>
    <property type="molecule type" value="Genomic_DNA"/>
</dbReference>
<feature type="transmembrane region" description="Helical" evidence="3">
    <location>
        <begin position="209"/>
        <end position="228"/>
    </location>
</feature>
<keyword evidence="3" id="KW-0812">Transmembrane</keyword>
<evidence type="ECO:0000313" key="5">
    <source>
        <dbReference type="EMBL" id="PXW87187.1"/>
    </source>
</evidence>
<feature type="transmembrane region" description="Helical" evidence="3">
    <location>
        <begin position="89"/>
        <end position="111"/>
    </location>
</feature>
<feature type="transmembrane region" description="Helical" evidence="3">
    <location>
        <begin position="33"/>
        <end position="54"/>
    </location>
</feature>
<feature type="transmembrane region" description="Helical" evidence="3">
    <location>
        <begin position="240"/>
        <end position="258"/>
    </location>
</feature>
<comment type="similarity">
    <text evidence="2">Belongs to the EamA transporter family.</text>
</comment>